<keyword evidence="4" id="KW-0808">Transferase</keyword>
<proteinExistence type="predicted"/>
<dbReference type="Proteomes" id="UP000500938">
    <property type="component" value="Chromosome"/>
</dbReference>
<dbReference type="PANTHER" id="PTHR43711:SF1">
    <property type="entry name" value="HISTIDINE KINASE 1"/>
    <property type="match status" value="1"/>
</dbReference>
<evidence type="ECO:0000313" key="9">
    <source>
        <dbReference type="Proteomes" id="UP000500938"/>
    </source>
</evidence>
<keyword evidence="9" id="KW-1185">Reference proteome</keyword>
<name>A0A6M4INV7_9BACT</name>
<keyword evidence="6" id="KW-0902">Two-component regulatory system</keyword>
<evidence type="ECO:0000256" key="3">
    <source>
        <dbReference type="ARBA" id="ARBA00022553"/>
    </source>
</evidence>
<dbReference type="InterPro" id="IPR005467">
    <property type="entry name" value="His_kinase_dom"/>
</dbReference>
<keyword evidence="3" id="KW-0597">Phosphoprotein</keyword>
<protein>
    <recommendedName>
        <fullName evidence="2">histidine kinase</fullName>
        <ecNumber evidence="2">2.7.13.3</ecNumber>
    </recommendedName>
</protein>
<dbReference type="CDD" id="cd00082">
    <property type="entry name" value="HisKA"/>
    <property type="match status" value="1"/>
</dbReference>
<evidence type="ECO:0000313" key="8">
    <source>
        <dbReference type="EMBL" id="QJR36420.1"/>
    </source>
</evidence>
<dbReference type="InterPro" id="IPR003661">
    <property type="entry name" value="HisK_dim/P_dom"/>
</dbReference>
<dbReference type="RefSeq" id="WP_171225852.1">
    <property type="nucleotide sequence ID" value="NZ_CP053085.1"/>
</dbReference>
<dbReference type="InterPro" id="IPR036097">
    <property type="entry name" value="HisK_dim/P_sf"/>
</dbReference>
<dbReference type="SMART" id="SM00387">
    <property type="entry name" value="HATPase_c"/>
    <property type="match status" value="1"/>
</dbReference>
<evidence type="ECO:0000256" key="6">
    <source>
        <dbReference type="ARBA" id="ARBA00023012"/>
    </source>
</evidence>
<dbReference type="InterPro" id="IPR036890">
    <property type="entry name" value="HATPase_C_sf"/>
</dbReference>
<evidence type="ECO:0000256" key="5">
    <source>
        <dbReference type="ARBA" id="ARBA00022777"/>
    </source>
</evidence>
<dbReference type="GO" id="GO:0000155">
    <property type="term" value="F:phosphorelay sensor kinase activity"/>
    <property type="evidence" value="ECO:0007669"/>
    <property type="project" value="InterPro"/>
</dbReference>
<accession>A0A6M4INV7</accession>
<gene>
    <name evidence="8" type="ORF">HKW67_13365</name>
</gene>
<dbReference type="KEGG" id="ggr:HKW67_13365"/>
<dbReference type="Gene3D" id="1.10.287.130">
    <property type="match status" value="1"/>
</dbReference>
<organism evidence="8 9">
    <name type="scientific">Gemmatimonas groenlandica</name>
    <dbReference type="NCBI Taxonomy" id="2732249"/>
    <lineage>
        <taxon>Bacteria</taxon>
        <taxon>Pseudomonadati</taxon>
        <taxon>Gemmatimonadota</taxon>
        <taxon>Gemmatimonadia</taxon>
        <taxon>Gemmatimonadales</taxon>
        <taxon>Gemmatimonadaceae</taxon>
        <taxon>Gemmatimonas</taxon>
    </lineage>
</organism>
<feature type="domain" description="Histidine kinase" evidence="7">
    <location>
        <begin position="20"/>
        <end position="226"/>
    </location>
</feature>
<evidence type="ECO:0000256" key="4">
    <source>
        <dbReference type="ARBA" id="ARBA00022679"/>
    </source>
</evidence>
<dbReference type="Pfam" id="PF02518">
    <property type="entry name" value="HATPase_c"/>
    <property type="match status" value="1"/>
</dbReference>
<sequence>MATSTNPVPDTDALVRFARRVSHDINNFSTVVRTYSELLLSDLPEGDPMHADVAEIHRAADATVRYLQRVTQFSRAGNMRRQPTSVDNGIIDAQALFATEQADRPVHVTLDGGEMQADASWWRDVLLELLRNAHDAAPAGRPIVVRSAMHDTGTIVDIEDEGDGIPDDLRASLTEPFVTSKHGVRGAGIGLAIVAAFVHALGGSIQFDRIDGADGTRTRVRVTLPA</sequence>
<comment type="catalytic activity">
    <reaction evidence="1">
        <text>ATP + protein L-histidine = ADP + protein N-phospho-L-histidine.</text>
        <dbReference type="EC" id="2.7.13.3"/>
    </reaction>
</comment>
<dbReference type="InterPro" id="IPR003594">
    <property type="entry name" value="HATPase_dom"/>
</dbReference>
<dbReference type="InterPro" id="IPR004358">
    <property type="entry name" value="Sig_transdc_His_kin-like_C"/>
</dbReference>
<dbReference type="AlphaFoldDB" id="A0A6M4INV7"/>
<dbReference type="SUPFAM" id="SSF55874">
    <property type="entry name" value="ATPase domain of HSP90 chaperone/DNA topoisomerase II/histidine kinase"/>
    <property type="match status" value="1"/>
</dbReference>
<reference evidence="8 9" key="1">
    <citation type="submission" date="2020-05" db="EMBL/GenBank/DDBJ databases">
        <title>Complete genome sequence of Gemmatimonas greenlandica TET16.</title>
        <authorList>
            <person name="Zeng Y."/>
        </authorList>
    </citation>
    <scope>NUCLEOTIDE SEQUENCE [LARGE SCALE GENOMIC DNA]</scope>
    <source>
        <strain evidence="8 9">TET16</strain>
    </source>
</reference>
<evidence type="ECO:0000259" key="7">
    <source>
        <dbReference type="PROSITE" id="PS50109"/>
    </source>
</evidence>
<dbReference type="SUPFAM" id="SSF47384">
    <property type="entry name" value="Homodimeric domain of signal transducing histidine kinase"/>
    <property type="match status" value="1"/>
</dbReference>
<dbReference type="EMBL" id="CP053085">
    <property type="protein sequence ID" value="QJR36420.1"/>
    <property type="molecule type" value="Genomic_DNA"/>
</dbReference>
<dbReference type="EC" id="2.7.13.3" evidence="2"/>
<keyword evidence="5 8" id="KW-0418">Kinase</keyword>
<dbReference type="InterPro" id="IPR050736">
    <property type="entry name" value="Sensor_HK_Regulatory"/>
</dbReference>
<dbReference type="Gene3D" id="3.30.565.10">
    <property type="entry name" value="Histidine kinase-like ATPase, C-terminal domain"/>
    <property type="match status" value="1"/>
</dbReference>
<dbReference type="PANTHER" id="PTHR43711">
    <property type="entry name" value="TWO-COMPONENT HISTIDINE KINASE"/>
    <property type="match status" value="1"/>
</dbReference>
<evidence type="ECO:0000256" key="2">
    <source>
        <dbReference type="ARBA" id="ARBA00012438"/>
    </source>
</evidence>
<dbReference type="PRINTS" id="PR00344">
    <property type="entry name" value="BCTRLSENSOR"/>
</dbReference>
<dbReference type="PROSITE" id="PS50109">
    <property type="entry name" value="HIS_KIN"/>
    <property type="match status" value="1"/>
</dbReference>
<evidence type="ECO:0000256" key="1">
    <source>
        <dbReference type="ARBA" id="ARBA00000085"/>
    </source>
</evidence>